<accession>A0A841AIA4</accession>
<keyword evidence="2" id="KW-0472">Membrane</keyword>
<gene>
    <name evidence="3" type="ORF">HNR70_002795</name>
</gene>
<proteinExistence type="predicted"/>
<feature type="region of interest" description="Disordered" evidence="1">
    <location>
        <begin position="78"/>
        <end position="117"/>
    </location>
</feature>
<evidence type="ECO:0000313" key="3">
    <source>
        <dbReference type="EMBL" id="MBB5832982.1"/>
    </source>
</evidence>
<feature type="compositionally biased region" description="Low complexity" evidence="1">
    <location>
        <begin position="746"/>
        <end position="762"/>
    </location>
</feature>
<dbReference type="Gene3D" id="2.60.120.260">
    <property type="entry name" value="Galactose-binding domain-like"/>
    <property type="match status" value="1"/>
</dbReference>
<comment type="caution">
    <text evidence="3">The sequence shown here is derived from an EMBL/GenBank/DDBJ whole genome shotgun (WGS) entry which is preliminary data.</text>
</comment>
<sequence>MNASPEQDALSARWTLEGRIPLSGVADGAEWCRARSVATGEGVVLFIVRGEAALEAADAVRRAYLVEDPRLLPVQEIVVLDDPREDSEGGEDSAADGGPSDEGAADEGPTTVVQYPLPPAPPLAALLGSGPLHPETARAIIGEAAQGLEAARRRGVRHQFLDSNRVFVDTRSGAVTVLGVGVEAAAHPGLDRSRETASFQDTAALVALLYRALTGRTPQPGEDGVVPRPSTVVDIDIPADLDLLCELVLNETDEDVPETTRGLIEALEPWQSIPVTLEAYPRGGRSAGTGTGAAAAAASAAGSAEEGAVAQEPAGEQAGVDEAGVDEAESLPEDDTVARPVGATDGSDAEASADDEDPVDEQAREHSAAASEKLPEDDTVARPVAGAVAGAAAGAGVAGAAAVAAQDAHGEGGDAAASSAASAPSSSDAPESDPTPTATTSAPTTSAAAAETSREAKALVDDLHLNEKRSTSPFPGRLDIVAPVAPVEPGPAHEPADEAGSAEGAPGAGTQSPSAAPAAAGAALAGGAAAGGAVAGGAAAGGAAADEDAIPSATSGTQWTLSPARAPQGTDGRAEQPPSAARAETATADHSAPTPDAEELAGAVGADDPSADDSATVPVAVSGRTVPMAQVDEDRPIVVQGRRTSLLDDAPEESTVPLSRGSLLRDVVGVAVDADDPDTFTMGPRDEDKRSLQSQWIIVGGVIVVMFALVFAITAVTRDLREIVSDPLATSQAETTEPPAEEDTGEAPVEPTPTDTETPELPAPEVSGIELFAQGSDNPPDNADQLDRMTDGDPATFWSTQHYASPDYGGLKEGVGVRIDFAEPSQLTTVTVTTARNNGGTLELRAVNDDGSLGDVLDSGELVGDGEMLLQPDEPVDASAVALYIPELPADSNEAGRFRARIAEIRVE</sequence>
<dbReference type="AlphaFoldDB" id="A0A841AIA4"/>
<name>A0A841AIA4_9MICO</name>
<evidence type="ECO:0000256" key="2">
    <source>
        <dbReference type="SAM" id="Phobius"/>
    </source>
</evidence>
<feature type="compositionally biased region" description="Basic and acidic residues" evidence="1">
    <location>
        <begin position="452"/>
        <end position="470"/>
    </location>
</feature>
<evidence type="ECO:0008006" key="5">
    <source>
        <dbReference type="Google" id="ProtNLM"/>
    </source>
</evidence>
<feature type="transmembrane region" description="Helical" evidence="2">
    <location>
        <begin position="696"/>
        <end position="716"/>
    </location>
</feature>
<feature type="compositionally biased region" description="Basic and acidic residues" evidence="1">
    <location>
        <begin position="361"/>
        <end position="379"/>
    </location>
</feature>
<feature type="compositionally biased region" description="Low complexity" evidence="1">
    <location>
        <begin position="498"/>
        <end position="527"/>
    </location>
</feature>
<feature type="compositionally biased region" description="Gly residues" evidence="1">
    <location>
        <begin position="528"/>
        <end position="540"/>
    </location>
</feature>
<protein>
    <recommendedName>
        <fullName evidence="5">Serine/threonine protein kinase</fullName>
    </recommendedName>
</protein>
<feature type="compositionally biased region" description="Polar residues" evidence="1">
    <location>
        <begin position="552"/>
        <end position="561"/>
    </location>
</feature>
<keyword evidence="2" id="KW-0812">Transmembrane</keyword>
<reference evidence="3 4" key="1">
    <citation type="submission" date="2020-08" db="EMBL/GenBank/DDBJ databases">
        <title>Sequencing the genomes of 1000 actinobacteria strains.</title>
        <authorList>
            <person name="Klenk H.-P."/>
        </authorList>
    </citation>
    <scope>NUCLEOTIDE SEQUENCE [LARGE SCALE GENOMIC DNA]</scope>
    <source>
        <strain evidence="3 4">DSM 28796</strain>
    </source>
</reference>
<evidence type="ECO:0000256" key="1">
    <source>
        <dbReference type="SAM" id="MobiDB-lite"/>
    </source>
</evidence>
<feature type="compositionally biased region" description="Low complexity" evidence="1">
    <location>
        <begin position="414"/>
        <end position="451"/>
    </location>
</feature>
<feature type="compositionally biased region" description="Acidic residues" evidence="1">
    <location>
        <begin position="347"/>
        <end position="360"/>
    </location>
</feature>
<keyword evidence="2" id="KW-1133">Transmembrane helix</keyword>
<feature type="region of interest" description="Disordered" evidence="1">
    <location>
        <begin position="728"/>
        <end position="762"/>
    </location>
</feature>
<organism evidence="3 4">
    <name type="scientific">Brachybacterium aquaticum</name>
    <dbReference type="NCBI Taxonomy" id="1432564"/>
    <lineage>
        <taxon>Bacteria</taxon>
        <taxon>Bacillati</taxon>
        <taxon>Actinomycetota</taxon>
        <taxon>Actinomycetes</taxon>
        <taxon>Micrococcales</taxon>
        <taxon>Dermabacteraceae</taxon>
        <taxon>Brachybacterium</taxon>
    </lineage>
</organism>
<dbReference type="Gene3D" id="1.10.510.10">
    <property type="entry name" value="Transferase(Phosphotransferase) domain 1"/>
    <property type="match status" value="1"/>
</dbReference>
<feature type="region of interest" description="Disordered" evidence="1">
    <location>
        <begin position="327"/>
        <end position="379"/>
    </location>
</feature>
<feature type="compositionally biased region" description="Acidic residues" evidence="1">
    <location>
        <begin position="83"/>
        <end position="94"/>
    </location>
</feature>
<evidence type="ECO:0000313" key="4">
    <source>
        <dbReference type="Proteomes" id="UP000588158"/>
    </source>
</evidence>
<dbReference type="RefSeq" id="WP_184326214.1">
    <property type="nucleotide sequence ID" value="NZ_JACHLZ010000001.1"/>
</dbReference>
<keyword evidence="4" id="KW-1185">Reference proteome</keyword>
<feature type="region of interest" description="Disordered" evidence="1">
    <location>
        <begin position="402"/>
        <end position="616"/>
    </location>
</feature>
<dbReference type="Proteomes" id="UP000588158">
    <property type="component" value="Unassembled WGS sequence"/>
</dbReference>
<dbReference type="EMBL" id="JACHLZ010000001">
    <property type="protein sequence ID" value="MBB5832982.1"/>
    <property type="molecule type" value="Genomic_DNA"/>
</dbReference>